<keyword evidence="2 3" id="KW-0802">TPR repeat</keyword>
<dbReference type="GO" id="GO:0051879">
    <property type="term" value="F:Hsp90 protein binding"/>
    <property type="evidence" value="ECO:0007669"/>
    <property type="project" value="TreeGrafter"/>
</dbReference>
<dbReference type="SMART" id="SM00028">
    <property type="entry name" value="TPR"/>
    <property type="match status" value="3"/>
</dbReference>
<dbReference type="OrthoDB" id="5973333at2759"/>
<dbReference type="GO" id="GO:0005634">
    <property type="term" value="C:nucleus"/>
    <property type="evidence" value="ECO:0007669"/>
    <property type="project" value="TreeGrafter"/>
</dbReference>
<gene>
    <name evidence="4" type="ORF">pdam_00011332</name>
</gene>
<dbReference type="GO" id="GO:0030544">
    <property type="term" value="F:Hsp70 protein binding"/>
    <property type="evidence" value="ECO:0007669"/>
    <property type="project" value="TreeGrafter"/>
</dbReference>
<dbReference type="EMBL" id="RCHS01001562">
    <property type="protein sequence ID" value="RMX52859.1"/>
    <property type="molecule type" value="Genomic_DNA"/>
</dbReference>
<organism evidence="4 5">
    <name type="scientific">Pocillopora damicornis</name>
    <name type="common">Cauliflower coral</name>
    <name type="synonym">Millepora damicornis</name>
    <dbReference type="NCBI Taxonomy" id="46731"/>
    <lineage>
        <taxon>Eukaryota</taxon>
        <taxon>Metazoa</taxon>
        <taxon>Cnidaria</taxon>
        <taxon>Anthozoa</taxon>
        <taxon>Hexacorallia</taxon>
        <taxon>Scleractinia</taxon>
        <taxon>Astrocoeniina</taxon>
        <taxon>Pocilloporidae</taxon>
        <taxon>Pocillopora</taxon>
    </lineage>
</organism>
<dbReference type="STRING" id="46731.A0A3M6UH04"/>
<dbReference type="PROSITE" id="PS50005">
    <property type="entry name" value="TPR"/>
    <property type="match status" value="1"/>
</dbReference>
<feature type="repeat" description="TPR" evidence="3">
    <location>
        <begin position="78"/>
        <end position="111"/>
    </location>
</feature>
<keyword evidence="5" id="KW-1185">Reference proteome</keyword>
<reference evidence="4 5" key="1">
    <citation type="journal article" date="2018" name="Sci. Rep.">
        <title>Comparative analysis of the Pocillopora damicornis genome highlights role of immune system in coral evolution.</title>
        <authorList>
            <person name="Cunning R."/>
            <person name="Bay R.A."/>
            <person name="Gillette P."/>
            <person name="Baker A.C."/>
            <person name="Traylor-Knowles N."/>
        </authorList>
    </citation>
    <scope>NUCLEOTIDE SEQUENCE [LARGE SCALE GENOMIC DNA]</scope>
    <source>
        <strain evidence="4">RSMAS</strain>
        <tissue evidence="4">Whole animal</tissue>
    </source>
</reference>
<keyword evidence="1" id="KW-0677">Repeat</keyword>
<dbReference type="InterPro" id="IPR013105">
    <property type="entry name" value="TPR_2"/>
</dbReference>
<dbReference type="PANTHER" id="PTHR46035">
    <property type="entry name" value="TETRATRICOPEPTIDE REPEAT PROTEIN 4"/>
    <property type="match status" value="1"/>
</dbReference>
<name>A0A3M6UH04_POCDA</name>
<dbReference type="InterPro" id="IPR011990">
    <property type="entry name" value="TPR-like_helical_dom_sf"/>
</dbReference>
<accession>A0A3M6UH04</accession>
<dbReference type="Proteomes" id="UP000275408">
    <property type="component" value="Unassembled WGS sequence"/>
</dbReference>
<comment type="caution">
    <text evidence="4">The sequence shown here is derived from an EMBL/GenBank/DDBJ whole genome shotgun (WGS) entry which is preliminary data.</text>
</comment>
<evidence type="ECO:0000313" key="5">
    <source>
        <dbReference type="Proteomes" id="UP000275408"/>
    </source>
</evidence>
<dbReference type="AlphaFoldDB" id="A0A3M6UH04"/>
<dbReference type="GO" id="GO:0005829">
    <property type="term" value="C:cytosol"/>
    <property type="evidence" value="ECO:0007669"/>
    <property type="project" value="TreeGrafter"/>
</dbReference>
<sequence>MHEVKEARIGELKEDYSRKGTRYGRNGKTHWMRRKRGGKSIRLLLWGNEAFKKGYFLNAIHFYTEGIKVDCNDKELKAKLYYNRAISHFKLGNYQDSLSDAEAATKLQPSFLKAFVRGAIACIELKKFEEAITWCDKGLAVSFGKSSVLIS</sequence>
<evidence type="ECO:0000256" key="1">
    <source>
        <dbReference type="ARBA" id="ARBA00022737"/>
    </source>
</evidence>
<proteinExistence type="predicted"/>
<dbReference type="GO" id="GO:0006457">
    <property type="term" value="P:protein folding"/>
    <property type="evidence" value="ECO:0007669"/>
    <property type="project" value="TreeGrafter"/>
</dbReference>
<dbReference type="Gene3D" id="1.25.40.10">
    <property type="entry name" value="Tetratricopeptide repeat domain"/>
    <property type="match status" value="1"/>
</dbReference>
<dbReference type="SUPFAM" id="SSF48452">
    <property type="entry name" value="TPR-like"/>
    <property type="match status" value="1"/>
</dbReference>
<protein>
    <submittedName>
        <fullName evidence="4">Uncharacterized protein</fullName>
    </submittedName>
</protein>
<dbReference type="Pfam" id="PF07719">
    <property type="entry name" value="TPR_2"/>
    <property type="match status" value="1"/>
</dbReference>
<evidence type="ECO:0000256" key="3">
    <source>
        <dbReference type="PROSITE-ProRule" id="PRU00339"/>
    </source>
</evidence>
<dbReference type="InterPro" id="IPR019734">
    <property type="entry name" value="TPR_rpt"/>
</dbReference>
<evidence type="ECO:0000313" key="4">
    <source>
        <dbReference type="EMBL" id="RMX52859.1"/>
    </source>
</evidence>
<dbReference type="PANTHER" id="PTHR46035:SF1">
    <property type="entry name" value="TETRATRICOPEPTIDE REPEAT PROTEIN 4"/>
    <property type="match status" value="1"/>
</dbReference>
<evidence type="ECO:0000256" key="2">
    <source>
        <dbReference type="ARBA" id="ARBA00022803"/>
    </source>
</evidence>